<dbReference type="GO" id="GO:0009089">
    <property type="term" value="P:lysine biosynthetic process via diaminopimelate"/>
    <property type="evidence" value="ECO:0007669"/>
    <property type="project" value="UniProtKB-UniPathway"/>
</dbReference>
<dbReference type="Gene3D" id="3.30.70.260">
    <property type="match status" value="2"/>
</dbReference>
<comment type="pathway">
    <text evidence="1 10">Amino-acid biosynthesis; L-lysine biosynthesis via DAP pathway; (S)-tetrahydrodipicolinate from L-aspartate: step 1/4.</text>
</comment>
<keyword evidence="3 9" id="KW-0808">Transferase</keyword>
<dbReference type="InterPro" id="IPR001341">
    <property type="entry name" value="Asp_kinase"/>
</dbReference>
<feature type="domain" description="Aspartate/glutamate/uridylate kinase" evidence="11">
    <location>
        <begin position="1"/>
        <end position="276"/>
    </location>
</feature>
<dbReference type="NCBIfam" id="TIGR00657">
    <property type="entry name" value="asp_kinases"/>
    <property type="match status" value="1"/>
</dbReference>
<dbReference type="GO" id="GO:0009088">
    <property type="term" value="P:threonine biosynthetic process"/>
    <property type="evidence" value="ECO:0007669"/>
    <property type="project" value="UniProtKB-UniPathway"/>
</dbReference>
<dbReference type="GO" id="GO:0005524">
    <property type="term" value="F:ATP binding"/>
    <property type="evidence" value="ECO:0007669"/>
    <property type="project" value="UniProtKB-KW"/>
</dbReference>
<dbReference type="PANTHER" id="PTHR21499:SF59">
    <property type="entry name" value="ASPARTOKINASE"/>
    <property type="match status" value="1"/>
</dbReference>
<keyword evidence="10" id="KW-0028">Amino-acid biosynthesis</keyword>
<accession>A0A096ASX8</accession>
<dbReference type="InterPro" id="IPR005260">
    <property type="entry name" value="Asp_kin_monofn"/>
</dbReference>
<dbReference type="GO" id="GO:0005829">
    <property type="term" value="C:cytosol"/>
    <property type="evidence" value="ECO:0007669"/>
    <property type="project" value="TreeGrafter"/>
</dbReference>
<dbReference type="RefSeq" id="WP_036882607.1">
    <property type="nucleotide sequence ID" value="NZ_JRNR01000024.1"/>
</dbReference>
<protein>
    <recommendedName>
        <fullName evidence="9">Aspartokinase</fullName>
        <ecNumber evidence="9">2.7.2.4</ecNumber>
    </recommendedName>
</protein>
<feature type="binding site" evidence="8">
    <location>
        <begin position="5"/>
        <end position="8"/>
    </location>
    <ligand>
        <name>ATP</name>
        <dbReference type="ChEBI" id="CHEBI:30616"/>
    </ligand>
</feature>
<evidence type="ECO:0000256" key="5">
    <source>
        <dbReference type="ARBA" id="ARBA00022777"/>
    </source>
</evidence>
<comment type="similarity">
    <text evidence="2 9">Belongs to the aspartokinase family.</text>
</comment>
<dbReference type="Pfam" id="PF00696">
    <property type="entry name" value="AA_kinase"/>
    <property type="match status" value="1"/>
</dbReference>
<evidence type="ECO:0000313" key="13">
    <source>
        <dbReference type="EMBL" id="KGF49845.1"/>
    </source>
</evidence>
<dbReference type="GO" id="GO:0004072">
    <property type="term" value="F:aspartate kinase activity"/>
    <property type="evidence" value="ECO:0007669"/>
    <property type="project" value="UniProtKB-EC"/>
</dbReference>
<evidence type="ECO:0000256" key="1">
    <source>
        <dbReference type="ARBA" id="ARBA00004766"/>
    </source>
</evidence>
<evidence type="ECO:0000256" key="3">
    <source>
        <dbReference type="ARBA" id="ARBA00022679"/>
    </source>
</evidence>
<dbReference type="InterPro" id="IPR036393">
    <property type="entry name" value="AceGlu_kinase-like_sf"/>
</dbReference>
<feature type="binding site" evidence="8">
    <location>
        <position position="230"/>
    </location>
    <ligand>
        <name>ATP</name>
        <dbReference type="ChEBI" id="CHEBI:30616"/>
    </ligand>
</feature>
<comment type="caution">
    <text evidence="13">The sequence shown here is derived from an EMBL/GenBank/DDBJ whole genome shotgun (WGS) entry which is preliminary data.</text>
</comment>
<dbReference type="Gene3D" id="3.40.1160.10">
    <property type="entry name" value="Acetylglutamate kinase-like"/>
    <property type="match status" value="1"/>
</dbReference>
<feature type="binding site" evidence="8">
    <location>
        <position position="120"/>
    </location>
    <ligand>
        <name>substrate</name>
    </ligand>
</feature>
<name>A0A096ASX8_9BACT</name>
<comment type="pathway">
    <text evidence="10">Amino-acid biosynthesis; L-methionine biosynthesis via de novo pathway; L-homoserine from L-aspartate: step 1/3.</text>
</comment>
<dbReference type="InterPro" id="IPR054352">
    <property type="entry name" value="ACT_Aspartokinase"/>
</dbReference>
<dbReference type="AlphaFoldDB" id="A0A096ASX8"/>
<dbReference type="UniPathway" id="UPA00051">
    <property type="reaction ID" value="UER00462"/>
</dbReference>
<feature type="binding site" evidence="8">
    <location>
        <position position="42"/>
    </location>
    <ligand>
        <name>substrate</name>
    </ligand>
</feature>
<comment type="pathway">
    <text evidence="10">Amino-acid biosynthesis; L-threonine biosynthesis; L-threonine from L-aspartate: step 1/5.</text>
</comment>
<feature type="domain" description="Aspartokinase ACT" evidence="12">
    <location>
        <begin position="378"/>
        <end position="435"/>
    </location>
</feature>
<dbReference type="SUPFAM" id="SSF53633">
    <property type="entry name" value="Carbamate kinase-like"/>
    <property type="match status" value="1"/>
</dbReference>
<evidence type="ECO:0000256" key="9">
    <source>
        <dbReference type="RuleBase" id="RU003448"/>
    </source>
</evidence>
<dbReference type="PANTHER" id="PTHR21499">
    <property type="entry name" value="ASPARTATE KINASE"/>
    <property type="match status" value="1"/>
</dbReference>
<dbReference type="PIRSF" id="PIRSF000726">
    <property type="entry name" value="Asp_kin"/>
    <property type="match status" value="1"/>
</dbReference>
<dbReference type="Proteomes" id="UP000029538">
    <property type="component" value="Unassembled WGS sequence"/>
</dbReference>
<evidence type="ECO:0000259" key="12">
    <source>
        <dbReference type="Pfam" id="PF22468"/>
    </source>
</evidence>
<dbReference type="UniPathway" id="UPA00034">
    <property type="reaction ID" value="UER00015"/>
</dbReference>
<evidence type="ECO:0000313" key="14">
    <source>
        <dbReference type="Proteomes" id="UP000029538"/>
    </source>
</evidence>
<sequence length="437" mass="48609">MIVMKFGGTSVGSPERMKEVANLVTKSGNPTFVVLSAMSGTTNTLIEVSDYLYKKNHEGANDVLNKLEQKYLEHIEKLYSTEEYKAKTHEFLTKEFAFLRSFTNDIFTSFEEKNIVAQGEVISTNMVVNYLEEKGIKAKLLNALDFMRTDKNAEPDLGYIKEKLQAIMAQNADYQIYITQGFVCKNAYGEVDNLQRGGSDYTASLVGAALQAEEIQIWTDIDGMHNNDPRIVDNTEAVRQLNFEEASELAYFGAKILHPTCVQPAKYAGIPVRLKNTMEPDADGTIINNIMQQGKIKAIAAKDNITVIKVRSTRMLGSPGFLRKVFEVFESYQVCIDLIATSEVGVSVTIEDNSHLQEIVDELKVFGTITIDSDMCIVCVVGDLAWKNIGFETKAADALKDIPVRMISYGGSNYNISFLIKGEDKKHALQSLSAALF</sequence>
<dbReference type="SUPFAM" id="SSF55021">
    <property type="entry name" value="ACT-like"/>
    <property type="match status" value="2"/>
</dbReference>
<dbReference type="EMBL" id="JRNR01000024">
    <property type="protein sequence ID" value="KGF49845.1"/>
    <property type="molecule type" value="Genomic_DNA"/>
</dbReference>
<dbReference type="InterPro" id="IPR018042">
    <property type="entry name" value="Aspartate_kinase_CS"/>
</dbReference>
<organism evidence="13 14">
    <name type="scientific">Prevotella disiens DNF00882</name>
    <dbReference type="NCBI Taxonomy" id="1401075"/>
    <lineage>
        <taxon>Bacteria</taxon>
        <taxon>Pseudomonadati</taxon>
        <taxon>Bacteroidota</taxon>
        <taxon>Bacteroidia</taxon>
        <taxon>Bacteroidales</taxon>
        <taxon>Prevotellaceae</taxon>
        <taxon>Prevotella</taxon>
    </lineage>
</organism>
<dbReference type="Pfam" id="PF22468">
    <property type="entry name" value="ACT_9"/>
    <property type="match status" value="1"/>
</dbReference>
<evidence type="ECO:0000256" key="7">
    <source>
        <dbReference type="ARBA" id="ARBA00047872"/>
    </source>
</evidence>
<reference evidence="13 14" key="1">
    <citation type="submission" date="2014-07" db="EMBL/GenBank/DDBJ databases">
        <authorList>
            <person name="McCorrison J."/>
            <person name="Sanka R."/>
            <person name="Torralba M."/>
            <person name="Gillis M."/>
            <person name="Haft D.H."/>
            <person name="Methe B."/>
            <person name="Sutton G."/>
            <person name="Nelson K.E."/>
        </authorList>
    </citation>
    <scope>NUCLEOTIDE SEQUENCE [LARGE SCALE GENOMIC DNA]</scope>
    <source>
        <strain evidence="13 14">DNF00882</strain>
    </source>
</reference>
<dbReference type="EC" id="2.7.2.4" evidence="9"/>
<keyword evidence="6 8" id="KW-0067">ATP-binding</keyword>
<feature type="binding site" evidence="8">
    <location>
        <begin position="219"/>
        <end position="220"/>
    </location>
    <ligand>
        <name>ATP</name>
        <dbReference type="ChEBI" id="CHEBI:30616"/>
    </ligand>
</feature>
<evidence type="ECO:0000256" key="6">
    <source>
        <dbReference type="ARBA" id="ARBA00022840"/>
    </source>
</evidence>
<dbReference type="CDD" id="cd04243">
    <property type="entry name" value="AAK_AK-HSDH-like"/>
    <property type="match status" value="1"/>
</dbReference>
<evidence type="ECO:0000256" key="10">
    <source>
        <dbReference type="RuleBase" id="RU004249"/>
    </source>
</evidence>
<evidence type="ECO:0000256" key="2">
    <source>
        <dbReference type="ARBA" id="ARBA00010122"/>
    </source>
</evidence>
<proteinExistence type="inferred from homology"/>
<gene>
    <name evidence="13" type="ORF">HMPREF0654_03530</name>
</gene>
<evidence type="ECO:0000256" key="4">
    <source>
        <dbReference type="ARBA" id="ARBA00022741"/>
    </source>
</evidence>
<keyword evidence="4 8" id="KW-0547">Nucleotide-binding</keyword>
<dbReference type="InterPro" id="IPR001048">
    <property type="entry name" value="Asp/Glu/Uridylate_kinase"/>
</dbReference>
<evidence type="ECO:0000256" key="8">
    <source>
        <dbReference type="PIRSR" id="PIRSR000726-1"/>
    </source>
</evidence>
<dbReference type="PROSITE" id="PS00324">
    <property type="entry name" value="ASPARTOKINASE"/>
    <property type="match status" value="1"/>
</dbReference>
<dbReference type="InterPro" id="IPR045865">
    <property type="entry name" value="ACT-like_dom_sf"/>
</dbReference>
<comment type="catalytic activity">
    <reaction evidence="7 9">
        <text>L-aspartate + ATP = 4-phospho-L-aspartate + ADP</text>
        <dbReference type="Rhea" id="RHEA:23776"/>
        <dbReference type="ChEBI" id="CHEBI:29991"/>
        <dbReference type="ChEBI" id="CHEBI:30616"/>
        <dbReference type="ChEBI" id="CHEBI:57535"/>
        <dbReference type="ChEBI" id="CHEBI:456216"/>
        <dbReference type="EC" id="2.7.2.4"/>
    </reaction>
</comment>
<dbReference type="GO" id="GO:0009090">
    <property type="term" value="P:homoserine biosynthetic process"/>
    <property type="evidence" value="ECO:0007669"/>
    <property type="project" value="TreeGrafter"/>
</dbReference>
<dbReference type="UniPathway" id="UPA00050">
    <property type="reaction ID" value="UER00461"/>
</dbReference>
<evidence type="ECO:0000259" key="11">
    <source>
        <dbReference type="Pfam" id="PF00696"/>
    </source>
</evidence>
<keyword evidence="5 9" id="KW-0418">Kinase</keyword>